<comment type="caution">
    <text evidence="1">The sequence shown here is derived from an EMBL/GenBank/DDBJ whole genome shotgun (WGS) entry which is preliminary data.</text>
</comment>
<sequence>MGVCAQTISYEAMTFSINDNKSAEAMLVQTHNFKCKRILSFGVKRMSIDDYGLITVS</sequence>
<accession>X1HAH8</accession>
<dbReference type="EMBL" id="BARU01022199">
    <property type="protein sequence ID" value="GAH54055.1"/>
    <property type="molecule type" value="Genomic_DNA"/>
</dbReference>
<reference evidence="1" key="1">
    <citation type="journal article" date="2014" name="Front. Microbiol.">
        <title>High frequency of phylogenetically diverse reductive dehalogenase-homologous genes in deep subseafloor sedimentary metagenomes.</title>
        <authorList>
            <person name="Kawai M."/>
            <person name="Futagami T."/>
            <person name="Toyoda A."/>
            <person name="Takaki Y."/>
            <person name="Nishi S."/>
            <person name="Hori S."/>
            <person name="Arai W."/>
            <person name="Tsubouchi T."/>
            <person name="Morono Y."/>
            <person name="Uchiyama I."/>
            <person name="Ito T."/>
            <person name="Fujiyama A."/>
            <person name="Inagaki F."/>
            <person name="Takami H."/>
        </authorList>
    </citation>
    <scope>NUCLEOTIDE SEQUENCE</scope>
    <source>
        <strain evidence="1">Expedition CK06-06</strain>
    </source>
</reference>
<organism evidence="1">
    <name type="scientific">marine sediment metagenome</name>
    <dbReference type="NCBI Taxonomy" id="412755"/>
    <lineage>
        <taxon>unclassified sequences</taxon>
        <taxon>metagenomes</taxon>
        <taxon>ecological metagenomes</taxon>
    </lineage>
</organism>
<proteinExistence type="predicted"/>
<gene>
    <name evidence="1" type="ORF">S03H2_36199</name>
</gene>
<name>X1HAH8_9ZZZZ</name>
<dbReference type="AlphaFoldDB" id="X1HAH8"/>
<protein>
    <submittedName>
        <fullName evidence="1">Uncharacterized protein</fullName>
    </submittedName>
</protein>
<evidence type="ECO:0000313" key="1">
    <source>
        <dbReference type="EMBL" id="GAH54055.1"/>
    </source>
</evidence>